<accession>A0ABV8L8P1</accession>
<dbReference type="Gene3D" id="3.50.50.60">
    <property type="entry name" value="FAD/NAD(P)-binding domain"/>
    <property type="match status" value="1"/>
</dbReference>
<feature type="compositionally biased region" description="Basic and acidic residues" evidence="5">
    <location>
        <begin position="56"/>
        <end position="65"/>
    </location>
</feature>
<sequence>MGFPRFRPGHRARVPPVLDADPAATRGRVATAGRLRARPGQSGVPGARTGLAAGLQRDHGPDRDQPAVGADRLPGPYRSARGRSGARAHPAAVLRADDAGLRCRRCRFRRRWWRRGGGATHLHTGIAGAASILEAAGAQRIFSGHQAGISFEPGVRGSLAEFDAACKTAGYGPGRCSLGALHIMGSARMGGSAASSATDPDGTTWDVDNIVVADGSTFPTAPGVNPMVTIEAIGYMNATRLAARLR</sequence>
<dbReference type="Pfam" id="PF05199">
    <property type="entry name" value="GMC_oxred_C"/>
    <property type="match status" value="1"/>
</dbReference>
<proteinExistence type="inferred from homology"/>
<dbReference type="PANTHER" id="PTHR46056:SF12">
    <property type="entry name" value="LONG-CHAIN-ALCOHOL OXIDASE"/>
    <property type="match status" value="1"/>
</dbReference>
<evidence type="ECO:0000256" key="4">
    <source>
        <dbReference type="ARBA" id="ARBA00023002"/>
    </source>
</evidence>
<name>A0ABV8L8P1_9NOCA</name>
<dbReference type="Proteomes" id="UP001595767">
    <property type="component" value="Unassembled WGS sequence"/>
</dbReference>
<dbReference type="InterPro" id="IPR007867">
    <property type="entry name" value="GMC_OxRtase_C"/>
</dbReference>
<evidence type="ECO:0000256" key="1">
    <source>
        <dbReference type="ARBA" id="ARBA00010790"/>
    </source>
</evidence>
<evidence type="ECO:0000256" key="5">
    <source>
        <dbReference type="SAM" id="MobiDB-lite"/>
    </source>
</evidence>
<comment type="caution">
    <text evidence="7">The sequence shown here is derived from an EMBL/GenBank/DDBJ whole genome shotgun (WGS) entry which is preliminary data.</text>
</comment>
<protein>
    <submittedName>
        <fullName evidence="7">GMC family oxidoreductase</fullName>
    </submittedName>
</protein>
<keyword evidence="3" id="KW-0274">FAD</keyword>
<organism evidence="7 8">
    <name type="scientific">Nocardia rhizosphaerae</name>
    <dbReference type="NCBI Taxonomy" id="1691571"/>
    <lineage>
        <taxon>Bacteria</taxon>
        <taxon>Bacillati</taxon>
        <taxon>Actinomycetota</taxon>
        <taxon>Actinomycetes</taxon>
        <taxon>Mycobacteriales</taxon>
        <taxon>Nocardiaceae</taxon>
        <taxon>Nocardia</taxon>
    </lineage>
</organism>
<gene>
    <name evidence="7" type="ORF">ACFOW8_19835</name>
</gene>
<evidence type="ECO:0000313" key="7">
    <source>
        <dbReference type="EMBL" id="MFC4127186.1"/>
    </source>
</evidence>
<keyword evidence="4" id="KW-0560">Oxidoreductase</keyword>
<feature type="domain" description="Glucose-methanol-choline oxidoreductase C-terminal" evidence="6">
    <location>
        <begin position="120"/>
        <end position="234"/>
    </location>
</feature>
<evidence type="ECO:0000313" key="8">
    <source>
        <dbReference type="Proteomes" id="UP001595767"/>
    </source>
</evidence>
<comment type="similarity">
    <text evidence="1">Belongs to the GMC oxidoreductase family.</text>
</comment>
<evidence type="ECO:0000256" key="2">
    <source>
        <dbReference type="ARBA" id="ARBA00022630"/>
    </source>
</evidence>
<evidence type="ECO:0000259" key="6">
    <source>
        <dbReference type="Pfam" id="PF05199"/>
    </source>
</evidence>
<keyword evidence="8" id="KW-1185">Reference proteome</keyword>
<dbReference type="EMBL" id="JBHSBA010000011">
    <property type="protein sequence ID" value="MFC4127186.1"/>
    <property type="molecule type" value="Genomic_DNA"/>
</dbReference>
<feature type="compositionally biased region" description="Low complexity" evidence="5">
    <location>
        <begin position="23"/>
        <end position="34"/>
    </location>
</feature>
<dbReference type="RefSeq" id="WP_378552406.1">
    <property type="nucleotide sequence ID" value="NZ_JBHSBA010000011.1"/>
</dbReference>
<dbReference type="SUPFAM" id="SSF51905">
    <property type="entry name" value="FAD/NAD(P)-binding domain"/>
    <property type="match status" value="1"/>
</dbReference>
<dbReference type="InterPro" id="IPR036188">
    <property type="entry name" value="FAD/NAD-bd_sf"/>
</dbReference>
<feature type="region of interest" description="Disordered" evidence="5">
    <location>
        <begin position="1"/>
        <end position="89"/>
    </location>
</feature>
<dbReference type="PANTHER" id="PTHR46056">
    <property type="entry name" value="LONG-CHAIN-ALCOHOL OXIDASE"/>
    <property type="match status" value="1"/>
</dbReference>
<keyword evidence="2" id="KW-0285">Flavoprotein</keyword>
<reference evidence="8" key="1">
    <citation type="journal article" date="2019" name="Int. J. Syst. Evol. Microbiol.">
        <title>The Global Catalogue of Microorganisms (GCM) 10K type strain sequencing project: providing services to taxonomists for standard genome sequencing and annotation.</title>
        <authorList>
            <consortium name="The Broad Institute Genomics Platform"/>
            <consortium name="The Broad Institute Genome Sequencing Center for Infectious Disease"/>
            <person name="Wu L."/>
            <person name="Ma J."/>
        </authorList>
    </citation>
    <scope>NUCLEOTIDE SEQUENCE [LARGE SCALE GENOMIC DNA]</scope>
    <source>
        <strain evidence="8">CGMCC 4.7204</strain>
    </source>
</reference>
<evidence type="ECO:0000256" key="3">
    <source>
        <dbReference type="ARBA" id="ARBA00022827"/>
    </source>
</evidence>